<name>A0AAU7ZLV0_9BACT</name>
<evidence type="ECO:0000256" key="1">
    <source>
        <dbReference type="SAM" id="MobiDB-lite"/>
    </source>
</evidence>
<evidence type="ECO:0000313" key="3">
    <source>
        <dbReference type="EMBL" id="XCB31908.1"/>
    </source>
</evidence>
<feature type="chain" id="PRO_5043313800" evidence="2">
    <location>
        <begin position="22"/>
        <end position="700"/>
    </location>
</feature>
<sequence>MRRLLLILVALSIAAPAHPQARPTAKPAKPKPSIPAKSALLTQQERAQQLLNRFTFGPRPGDLEKVLALGPDKWFEQQLNPASIPDTALDHRLADYTTLTLQPEQALQLFPDHFTIGQIAEGRRPYPDDPLLIAMYEVQVAKFYKDQDLHKLNADGKPNLAPPTEAEAAAQKKTDQETAARVAGELFALPKNQRMPTLIKLTIPDRIAFTTYVSGDQKNLLLADFNPREREIFTGMAANAGSLKNIINELSEAKILRAILSERQLQEVMADFWFNHFNIFIGKDSDTWYTTSFERDAIRKHALGKFRDLLLATASSPAMMIYLDNWLSIGPESLANGVNPANPNSNRGNNGLNENYGREVMELHTLGVNGGYTQADVTALAAILTGWTVERPNQAGPFLYDYKKHEPGPKQWRGHTISSEPTAQPGSPTNTQAGLKEGIQALTLLAADPHTAHFISYKLAQRFIADEPPAALVDRMAATYLSTDGDIKSILRTLVQSPEFNSKKYFRNKVKTPMEFVASAFRTTDTNPINPAALVETLKSMGMPLYYALPPIGYYITADRWMNSSALVSRLNFAYSLTEGKLANQKFDAAHVLALGLLSQPSATQSPEVSAKEKSNRANFSEALLTSEPTADQPSQASPPPAGRNVALGVLESTLIGAEVSVQTNQLIGKQIEQLSATNSTDTLNLLTALVMGSPEFQLR</sequence>
<keyword evidence="2" id="KW-0732">Signal</keyword>
<feature type="region of interest" description="Disordered" evidence="1">
    <location>
        <begin position="409"/>
        <end position="433"/>
    </location>
</feature>
<reference evidence="3" key="1">
    <citation type="submission" date="2023-08" db="EMBL/GenBank/DDBJ databases">
        <authorList>
            <person name="Messyasz A."/>
            <person name="Mannisto M.K."/>
            <person name="Kerkhof L.J."/>
            <person name="Haggblom M."/>
        </authorList>
    </citation>
    <scope>NUCLEOTIDE SEQUENCE</scope>
    <source>
        <strain evidence="3">X5P6</strain>
    </source>
</reference>
<dbReference type="RefSeq" id="WP_353062751.1">
    <property type="nucleotide sequence ID" value="NZ_CP132942.1"/>
</dbReference>
<evidence type="ECO:0000256" key="2">
    <source>
        <dbReference type="SAM" id="SignalP"/>
    </source>
</evidence>
<feature type="signal peptide" evidence="2">
    <location>
        <begin position="1"/>
        <end position="21"/>
    </location>
</feature>
<reference evidence="3" key="2">
    <citation type="journal article" date="2024" name="Environ. Microbiol.">
        <title>Genome analysis and description of Tunturibacter gen. nov. expands the diversity of Terriglobia in tundra soils.</title>
        <authorList>
            <person name="Messyasz A."/>
            <person name="Mannisto M.K."/>
            <person name="Kerkhof L.J."/>
            <person name="Haggblom M.M."/>
        </authorList>
    </citation>
    <scope>NUCLEOTIDE SEQUENCE</scope>
    <source>
        <strain evidence="3">X5P6</strain>
    </source>
</reference>
<protein>
    <submittedName>
        <fullName evidence="3">DUF1800 domain-containing protein</fullName>
    </submittedName>
</protein>
<proteinExistence type="predicted"/>
<dbReference type="EMBL" id="CP132942">
    <property type="protein sequence ID" value="XCB31908.1"/>
    <property type="molecule type" value="Genomic_DNA"/>
</dbReference>
<feature type="compositionally biased region" description="Polar residues" evidence="1">
    <location>
        <begin position="416"/>
        <end position="433"/>
    </location>
</feature>
<feature type="region of interest" description="Disordered" evidence="1">
    <location>
        <begin position="154"/>
        <end position="173"/>
    </location>
</feature>
<dbReference type="AlphaFoldDB" id="A0AAU7ZLV0"/>
<accession>A0AAU7ZLV0</accession>
<dbReference type="KEGG" id="tpsc:RBB77_15825"/>
<gene>
    <name evidence="3" type="ORF">RBB77_15825</name>
</gene>
<dbReference type="InterPro" id="IPR014917">
    <property type="entry name" value="DUF1800"/>
</dbReference>
<organism evidence="3">
    <name type="scientific">Tunturiibacter psychrotolerans</name>
    <dbReference type="NCBI Taxonomy" id="3069686"/>
    <lineage>
        <taxon>Bacteria</taxon>
        <taxon>Pseudomonadati</taxon>
        <taxon>Acidobacteriota</taxon>
        <taxon>Terriglobia</taxon>
        <taxon>Terriglobales</taxon>
        <taxon>Acidobacteriaceae</taxon>
        <taxon>Tunturiibacter</taxon>
    </lineage>
</organism>
<dbReference type="Pfam" id="PF08811">
    <property type="entry name" value="DUF1800"/>
    <property type="match status" value="1"/>
</dbReference>